<evidence type="ECO:0000313" key="2">
    <source>
        <dbReference type="Proteomes" id="UP000775213"/>
    </source>
</evidence>
<name>A0AAV7HJP3_DENCH</name>
<gene>
    <name evidence="1" type="ORF">IEQ34_002816</name>
</gene>
<keyword evidence="2" id="KW-1185">Reference proteome</keyword>
<protein>
    <submittedName>
        <fullName evidence="1">Uncharacterized protein</fullName>
    </submittedName>
</protein>
<reference evidence="1 2" key="1">
    <citation type="journal article" date="2021" name="Hortic Res">
        <title>Chromosome-scale assembly of the Dendrobium chrysotoxum genome enhances the understanding of orchid evolution.</title>
        <authorList>
            <person name="Zhang Y."/>
            <person name="Zhang G.Q."/>
            <person name="Zhang D."/>
            <person name="Liu X.D."/>
            <person name="Xu X.Y."/>
            <person name="Sun W.H."/>
            <person name="Yu X."/>
            <person name="Zhu X."/>
            <person name="Wang Z.W."/>
            <person name="Zhao X."/>
            <person name="Zhong W.Y."/>
            <person name="Chen H."/>
            <person name="Yin W.L."/>
            <person name="Huang T."/>
            <person name="Niu S.C."/>
            <person name="Liu Z.J."/>
        </authorList>
    </citation>
    <scope>NUCLEOTIDE SEQUENCE [LARGE SCALE GENOMIC DNA]</scope>
    <source>
        <strain evidence="1">Lindl</strain>
    </source>
</reference>
<dbReference type="EMBL" id="JAGFBR010000004">
    <property type="protein sequence ID" value="KAH0467783.1"/>
    <property type="molecule type" value="Genomic_DNA"/>
</dbReference>
<sequence length="139" mass="15694">MAKVLIKRLNLERKLHLNYTQPNSDIILRRIFSLKFRHHKGVDEMVVNDLGKTLITVGASGKNLYDGNYGIITDVLCNGKLTAEFLAYIRPRIFRRLPPSPQLNVAAVETDPSPNGLPPSLPMFAALVVDFRCYFQDNP</sequence>
<evidence type="ECO:0000313" key="1">
    <source>
        <dbReference type="EMBL" id="KAH0467783.1"/>
    </source>
</evidence>
<dbReference type="Proteomes" id="UP000775213">
    <property type="component" value="Unassembled WGS sequence"/>
</dbReference>
<organism evidence="1 2">
    <name type="scientific">Dendrobium chrysotoxum</name>
    <name type="common">Orchid</name>
    <dbReference type="NCBI Taxonomy" id="161865"/>
    <lineage>
        <taxon>Eukaryota</taxon>
        <taxon>Viridiplantae</taxon>
        <taxon>Streptophyta</taxon>
        <taxon>Embryophyta</taxon>
        <taxon>Tracheophyta</taxon>
        <taxon>Spermatophyta</taxon>
        <taxon>Magnoliopsida</taxon>
        <taxon>Liliopsida</taxon>
        <taxon>Asparagales</taxon>
        <taxon>Orchidaceae</taxon>
        <taxon>Epidendroideae</taxon>
        <taxon>Malaxideae</taxon>
        <taxon>Dendrobiinae</taxon>
        <taxon>Dendrobium</taxon>
    </lineage>
</organism>
<accession>A0AAV7HJP3</accession>
<proteinExistence type="predicted"/>
<comment type="caution">
    <text evidence="1">The sequence shown here is derived from an EMBL/GenBank/DDBJ whole genome shotgun (WGS) entry which is preliminary data.</text>
</comment>
<dbReference type="AlphaFoldDB" id="A0AAV7HJP3"/>